<dbReference type="EMBL" id="WXEX01000001">
    <property type="protein sequence ID" value="MZP41546.1"/>
    <property type="molecule type" value="Genomic_DNA"/>
</dbReference>
<reference evidence="1 2" key="1">
    <citation type="submission" date="2020-01" db="EMBL/GenBank/DDBJ databases">
        <title>Whole genome sequence of Heliobacterium gestii DSM 11169.</title>
        <authorList>
            <person name="Kyndt J.A."/>
            <person name="Meyer T.E."/>
        </authorList>
    </citation>
    <scope>NUCLEOTIDE SEQUENCE [LARGE SCALE GENOMIC DNA]</scope>
    <source>
        <strain evidence="1 2">DSM 11169</strain>
    </source>
</reference>
<dbReference type="RefSeq" id="WP_161260133.1">
    <property type="nucleotide sequence ID" value="NZ_JAFBDC010000001.1"/>
</dbReference>
<dbReference type="OrthoDB" id="2973609at2"/>
<dbReference type="AlphaFoldDB" id="A0A845LFD5"/>
<sequence length="75" mass="8945">MPYSHRFLQYGSSEAYYKQKFLEHAALSEHYARQKMAYAANAQAYYRFAALEYFHKSRALYYKGFFMADTTIETT</sequence>
<name>A0A845LFD5_HELGE</name>
<dbReference type="Proteomes" id="UP000471031">
    <property type="component" value="Unassembled WGS sequence"/>
</dbReference>
<accession>A0A845LFD5</accession>
<comment type="caution">
    <text evidence="1">The sequence shown here is derived from an EMBL/GenBank/DDBJ whole genome shotgun (WGS) entry which is preliminary data.</text>
</comment>
<evidence type="ECO:0000313" key="1">
    <source>
        <dbReference type="EMBL" id="MZP41546.1"/>
    </source>
</evidence>
<proteinExistence type="predicted"/>
<protein>
    <submittedName>
        <fullName evidence="1">Uncharacterized protein</fullName>
    </submittedName>
</protein>
<organism evidence="1 2">
    <name type="scientific">Heliomicrobium gestii</name>
    <name type="common">Heliobacterium gestii</name>
    <dbReference type="NCBI Taxonomy" id="2699"/>
    <lineage>
        <taxon>Bacteria</taxon>
        <taxon>Bacillati</taxon>
        <taxon>Bacillota</taxon>
        <taxon>Clostridia</taxon>
        <taxon>Eubacteriales</taxon>
        <taxon>Heliobacteriaceae</taxon>
        <taxon>Heliomicrobium</taxon>
    </lineage>
</organism>
<keyword evidence="2" id="KW-1185">Reference proteome</keyword>
<evidence type="ECO:0000313" key="2">
    <source>
        <dbReference type="Proteomes" id="UP000471031"/>
    </source>
</evidence>
<gene>
    <name evidence="1" type="ORF">GTO89_00685</name>
</gene>